<dbReference type="EMBL" id="JAGPYM010000001">
    <property type="protein sequence ID" value="KAH6899884.1"/>
    <property type="molecule type" value="Genomic_DNA"/>
</dbReference>
<dbReference type="PANTHER" id="PTHR10758:SF1">
    <property type="entry name" value="COP9 SIGNALOSOME COMPLEX SUBUNIT 3"/>
    <property type="match status" value="1"/>
</dbReference>
<gene>
    <name evidence="3" type="ORF">B0T10DRAFT_469029</name>
</gene>
<name>A0A9P9AZ35_9HYPO</name>
<reference evidence="3 4" key="1">
    <citation type="journal article" date="2021" name="Nat. Commun.">
        <title>Genetic determinants of endophytism in the Arabidopsis root mycobiome.</title>
        <authorList>
            <person name="Mesny F."/>
            <person name="Miyauchi S."/>
            <person name="Thiergart T."/>
            <person name="Pickel B."/>
            <person name="Atanasova L."/>
            <person name="Karlsson M."/>
            <person name="Huettel B."/>
            <person name="Barry K.W."/>
            <person name="Haridas S."/>
            <person name="Chen C."/>
            <person name="Bauer D."/>
            <person name="Andreopoulos W."/>
            <person name="Pangilinan J."/>
            <person name="LaButti K."/>
            <person name="Riley R."/>
            <person name="Lipzen A."/>
            <person name="Clum A."/>
            <person name="Drula E."/>
            <person name="Henrissat B."/>
            <person name="Kohler A."/>
            <person name="Grigoriev I.V."/>
            <person name="Martin F.M."/>
            <person name="Hacquard S."/>
        </authorList>
    </citation>
    <scope>NUCLEOTIDE SEQUENCE [LARGE SCALE GENOMIC DNA]</scope>
    <source>
        <strain evidence="3 4">MPI-CAGE-CH-0241</strain>
    </source>
</reference>
<accession>A0A9P9AZ35</accession>
<evidence type="ECO:0000313" key="3">
    <source>
        <dbReference type="EMBL" id="KAH6899884.1"/>
    </source>
</evidence>
<keyword evidence="4" id="KW-1185">Reference proteome</keyword>
<protein>
    <recommendedName>
        <fullName evidence="2">COP9 signalosome complex subunit 3 N-terminal helical repeats domain-containing protein</fullName>
    </recommendedName>
</protein>
<dbReference type="Pfam" id="PF22788">
    <property type="entry name" value="COP9_hel_rpt"/>
    <property type="match status" value="1"/>
</dbReference>
<dbReference type="AlphaFoldDB" id="A0A9P9AZ35"/>
<keyword evidence="1" id="KW-0963">Cytoplasm</keyword>
<evidence type="ECO:0000313" key="4">
    <source>
        <dbReference type="Proteomes" id="UP000777438"/>
    </source>
</evidence>
<dbReference type="Proteomes" id="UP000777438">
    <property type="component" value="Unassembled WGS sequence"/>
</dbReference>
<evidence type="ECO:0000256" key="1">
    <source>
        <dbReference type="ARBA" id="ARBA00022490"/>
    </source>
</evidence>
<dbReference type="InterPro" id="IPR050756">
    <property type="entry name" value="CSN3"/>
</dbReference>
<dbReference type="OrthoDB" id="29061at2759"/>
<organism evidence="3 4">
    <name type="scientific">Thelonectria olida</name>
    <dbReference type="NCBI Taxonomy" id="1576542"/>
    <lineage>
        <taxon>Eukaryota</taxon>
        <taxon>Fungi</taxon>
        <taxon>Dikarya</taxon>
        <taxon>Ascomycota</taxon>
        <taxon>Pezizomycotina</taxon>
        <taxon>Sordariomycetes</taxon>
        <taxon>Hypocreomycetidae</taxon>
        <taxon>Hypocreales</taxon>
        <taxon>Nectriaceae</taxon>
        <taxon>Thelonectria</taxon>
    </lineage>
</organism>
<sequence>MDSVWAVLSTFSAAPGGSQSTKEYDLAIKDHVQAIKQLLFANRQVVTTNFAEILANLDPANNSIAFLAILLITWDNNPTGPERSTLLDETLRFLLKFDPSQVRYTGQSFRKLLEDVVRGQRFSPLVSVEAVTTAMLRLDPSGCMFTSTHLMLAKLAYETSWIDPALPVLDSDVLFFPGMVGQREGKLLCDPSLTPVSYVSVDTGLTDSVRSSTVLEYNLVSALCYMTKKDWTKAHRALERVLSHPSRDKGVSKFMDVAHKQWVLVGLLKDGKEPTLPSHVASAAKSSFETLGLPYKNVAGLFSMPDAARLKAEVEVNRQVWEEDNNVLLINEVLAAYQKWQIINLRDVYTQVSISQLRQMTVSAETGEALKDDGEMVQLVRQMIESNLLKGVLDEGQSGEDSYLKFLDDNEYLPEADLAQRIAQHAQSIERLGRLYKAANDRLGNSKEYVKHLVREQKRAEKDVNDPGLGFDSQIEDEDLMTGILAHG</sequence>
<proteinExistence type="predicted"/>
<dbReference type="PANTHER" id="PTHR10758">
    <property type="entry name" value="26S PROTEASOME NON-ATPASE REGULATORY SUBUNIT 3/COP9 SIGNALOSOME COMPLEX SUBUNIT 3"/>
    <property type="match status" value="1"/>
</dbReference>
<dbReference type="GO" id="GO:0006511">
    <property type="term" value="P:ubiquitin-dependent protein catabolic process"/>
    <property type="evidence" value="ECO:0007669"/>
    <property type="project" value="TreeGrafter"/>
</dbReference>
<feature type="domain" description="COP9 signalosome complex subunit 3 N-terminal helical repeats" evidence="2">
    <location>
        <begin position="47"/>
        <end position="281"/>
    </location>
</feature>
<dbReference type="InterPro" id="IPR055089">
    <property type="entry name" value="COP9_N"/>
</dbReference>
<evidence type="ECO:0000259" key="2">
    <source>
        <dbReference type="Pfam" id="PF22788"/>
    </source>
</evidence>
<comment type="caution">
    <text evidence="3">The sequence shown here is derived from an EMBL/GenBank/DDBJ whole genome shotgun (WGS) entry which is preliminary data.</text>
</comment>
<dbReference type="GO" id="GO:0008180">
    <property type="term" value="C:COP9 signalosome"/>
    <property type="evidence" value="ECO:0007669"/>
    <property type="project" value="TreeGrafter"/>
</dbReference>